<evidence type="ECO:0000256" key="9">
    <source>
        <dbReference type="ARBA" id="ARBA00047957"/>
    </source>
</evidence>
<dbReference type="Pfam" id="PF07757">
    <property type="entry name" value="AdoMet_MTase"/>
    <property type="match status" value="1"/>
</dbReference>
<dbReference type="EMBL" id="UYRR01031055">
    <property type="protein sequence ID" value="VDK44729.1"/>
    <property type="molecule type" value="Genomic_DNA"/>
</dbReference>
<evidence type="ECO:0000256" key="3">
    <source>
        <dbReference type="ARBA" id="ARBA00009056"/>
    </source>
</evidence>
<evidence type="ECO:0000256" key="10">
    <source>
        <dbReference type="RuleBase" id="RU368004"/>
    </source>
</evidence>
<evidence type="ECO:0000256" key="2">
    <source>
        <dbReference type="ARBA" id="ARBA00004496"/>
    </source>
</evidence>
<keyword evidence="5 10" id="KW-0489">Methyltransferase</keyword>
<accession>A0A0M3JUF6</accession>
<keyword evidence="7 10" id="KW-0949">S-adenosyl-L-methionine</keyword>
<dbReference type="InterPro" id="IPR029063">
    <property type="entry name" value="SAM-dependent_MTases_sf"/>
</dbReference>
<keyword evidence="8 10" id="KW-0819">tRNA processing</keyword>
<evidence type="ECO:0000256" key="8">
    <source>
        <dbReference type="ARBA" id="ARBA00022694"/>
    </source>
</evidence>
<name>A0A0M3JUF6_ANISI</name>
<evidence type="ECO:0000256" key="6">
    <source>
        <dbReference type="ARBA" id="ARBA00022679"/>
    </source>
</evidence>
<keyword evidence="4 10" id="KW-0963">Cytoplasm</keyword>
<evidence type="ECO:0000313" key="13">
    <source>
        <dbReference type="WBParaSite" id="ASIM_0001180901-mRNA-1"/>
    </source>
</evidence>
<evidence type="ECO:0000256" key="1">
    <source>
        <dbReference type="ARBA" id="ARBA00002778"/>
    </source>
</evidence>
<proteinExistence type="inferred from homology"/>
<dbReference type="OrthoDB" id="10047021at2759"/>
<evidence type="ECO:0000256" key="7">
    <source>
        <dbReference type="ARBA" id="ARBA00022691"/>
    </source>
</evidence>
<keyword evidence="12" id="KW-1185">Reference proteome</keyword>
<comment type="similarity">
    <text evidence="3 10">Belongs to the TRM44 family.</text>
</comment>
<evidence type="ECO:0000256" key="5">
    <source>
        <dbReference type="ARBA" id="ARBA00022603"/>
    </source>
</evidence>
<evidence type="ECO:0000313" key="12">
    <source>
        <dbReference type="Proteomes" id="UP000267096"/>
    </source>
</evidence>
<reference evidence="13" key="1">
    <citation type="submission" date="2017-02" db="UniProtKB">
        <authorList>
            <consortium name="WormBaseParasite"/>
        </authorList>
    </citation>
    <scope>IDENTIFICATION</scope>
</reference>
<comment type="function">
    <text evidence="10">Adenosyl-L-methionine (AdoMet)-dependent tRNA (uracil-O(2)-)-methyltransferase.</text>
</comment>
<comment type="function">
    <text evidence="1">Probable adenosyl-L-methionine (AdoMet)-dependent tRNA (uracil-O(2)-)-methyltransferase.</text>
</comment>
<evidence type="ECO:0000313" key="11">
    <source>
        <dbReference type="EMBL" id="VDK44729.1"/>
    </source>
</evidence>
<sequence>MNKRVHGAKLLESNEEIHKNIIAKLKSCQLENDIEVRQFVPKNDTLFSSEAFEVCHVSEDKRQADFCSFVFDDKQHPHIPFDYRLLLEAHPSPVYGDGNEQQIGWMRDVAFKHLLRWLANITVDGKASIKSHQLIQIDNYVKTYRNIKENFGKSIVLELWRSKNIEPKCFCDIGCGNGLLVHLLTTQKFTGYGIDLRRRNIWSNFEGTDLRELSLNPEVDTVQEGDFLIGNHSDELTPWIAILAARSRCNFFLLPCCPFDFYGRYQKKMKGISGDSCYGSYLVYLRSICERLGYRIEEDRLKIPSTKRRCLIGLLPKDGLPTNLDEIIEFILGEKKSNGFIARSKVEKVSFAEYFSSVMTLIINTVNVTNCSQLPRDVRHSLTMKIFDYLFNLDGETSSTPSCNEWHRGGIASLLQVTQILNDSDKQYLKNSDGGIQTFLKNQHQVFKVHSYNFNYFENIKGNESFRIPRCFSY</sequence>
<dbReference type="InterPro" id="IPR011671">
    <property type="entry name" value="tRNA_uracil_MeTrfase"/>
</dbReference>
<comment type="subcellular location">
    <subcellularLocation>
        <location evidence="2 10">Cytoplasm</location>
    </subcellularLocation>
</comment>
<comment type="catalytic activity">
    <reaction evidence="9 10">
        <text>uridine(44) in tRNA(Ser) + S-adenosyl-L-methionine = 2'-O-methyluridine(44) in tRNA(Ser) + S-adenosyl-L-homocysteine + H(+)</text>
        <dbReference type="Rhea" id="RHEA:43100"/>
        <dbReference type="Rhea" id="RHEA-COMP:10339"/>
        <dbReference type="Rhea" id="RHEA-COMP:10340"/>
        <dbReference type="ChEBI" id="CHEBI:15378"/>
        <dbReference type="ChEBI" id="CHEBI:57856"/>
        <dbReference type="ChEBI" id="CHEBI:59789"/>
        <dbReference type="ChEBI" id="CHEBI:65315"/>
        <dbReference type="ChEBI" id="CHEBI:74478"/>
        <dbReference type="EC" id="2.1.1.211"/>
    </reaction>
</comment>
<organism evidence="13">
    <name type="scientific">Anisakis simplex</name>
    <name type="common">Herring worm</name>
    <dbReference type="NCBI Taxonomy" id="6269"/>
    <lineage>
        <taxon>Eukaryota</taxon>
        <taxon>Metazoa</taxon>
        <taxon>Ecdysozoa</taxon>
        <taxon>Nematoda</taxon>
        <taxon>Chromadorea</taxon>
        <taxon>Rhabditida</taxon>
        <taxon>Spirurina</taxon>
        <taxon>Ascaridomorpha</taxon>
        <taxon>Ascaridoidea</taxon>
        <taxon>Anisakidae</taxon>
        <taxon>Anisakis</taxon>
        <taxon>Anisakis simplex complex</taxon>
    </lineage>
</organism>
<keyword evidence="6 10" id="KW-0808">Transferase</keyword>
<reference evidence="11 12" key="2">
    <citation type="submission" date="2018-11" db="EMBL/GenBank/DDBJ databases">
        <authorList>
            <consortium name="Pathogen Informatics"/>
        </authorList>
    </citation>
    <scope>NUCLEOTIDE SEQUENCE [LARGE SCALE GENOMIC DNA]</scope>
</reference>
<dbReference type="Proteomes" id="UP000267096">
    <property type="component" value="Unassembled WGS sequence"/>
</dbReference>
<dbReference type="PANTHER" id="PTHR21210">
    <property type="entry name" value="TRNA (URACIL-O(2)-)-METHYLTRANSFERASE-RELATED"/>
    <property type="match status" value="1"/>
</dbReference>
<dbReference type="GO" id="GO:0005737">
    <property type="term" value="C:cytoplasm"/>
    <property type="evidence" value="ECO:0007669"/>
    <property type="project" value="UniProtKB-SubCell"/>
</dbReference>
<gene>
    <name evidence="11" type="ORF">ASIM_LOCUS11275</name>
</gene>
<dbReference type="EC" id="2.1.1.211" evidence="10"/>
<dbReference type="GO" id="GO:0030488">
    <property type="term" value="P:tRNA methylation"/>
    <property type="evidence" value="ECO:0007669"/>
    <property type="project" value="UniProtKB-UniRule"/>
</dbReference>
<dbReference type="GO" id="GO:0141101">
    <property type="term" value="F:tRNA(Ser) (uridine(44)-2'-O-)-methyltransferase activity"/>
    <property type="evidence" value="ECO:0007669"/>
    <property type="project" value="UniProtKB-EC"/>
</dbReference>
<dbReference type="SUPFAM" id="SSF53335">
    <property type="entry name" value="S-adenosyl-L-methionine-dependent methyltransferases"/>
    <property type="match status" value="1"/>
</dbReference>
<evidence type="ECO:0000256" key="4">
    <source>
        <dbReference type="ARBA" id="ARBA00022490"/>
    </source>
</evidence>
<dbReference type="AlphaFoldDB" id="A0A0M3JUF6"/>
<dbReference type="PANTHER" id="PTHR21210:SF0">
    <property type="entry name" value="TRNA (URACIL-O(2)-)-METHYLTRANSFERASE-RELATED"/>
    <property type="match status" value="1"/>
</dbReference>
<protein>
    <recommendedName>
        <fullName evidence="10">tRNA (uracil-O(2)-)-methyltransferase</fullName>
        <ecNumber evidence="10">2.1.1.211</ecNumber>
    </recommendedName>
</protein>
<dbReference type="WBParaSite" id="ASIM_0001180901-mRNA-1">
    <property type="protein sequence ID" value="ASIM_0001180901-mRNA-1"/>
    <property type="gene ID" value="ASIM_0001180901"/>
</dbReference>